<dbReference type="Pfam" id="PF06331">
    <property type="entry name" value="Tfb5"/>
    <property type="match status" value="1"/>
</dbReference>
<reference evidence="10" key="1">
    <citation type="submission" date="2023-08" db="EMBL/GenBank/DDBJ databases">
        <authorList>
            <person name="Audoor S."/>
            <person name="Bilcke G."/>
        </authorList>
    </citation>
    <scope>NUCLEOTIDE SEQUENCE</scope>
</reference>
<keyword evidence="11" id="KW-1185">Reference proteome</keyword>
<dbReference type="SUPFAM" id="SSF142897">
    <property type="entry name" value="TFB5-like"/>
    <property type="match status" value="1"/>
</dbReference>
<sequence>MGPKKKIAKKAASSPKPSSSSSKKNLPPCAGYLISCDVPTKEYIKHLNELKPVDKKFILEDLDSRHLLIKRKARDEIERKVEAWMDENVFSAVERVGENLDMS</sequence>
<organism evidence="10 11">
    <name type="scientific">Cylindrotheca closterium</name>
    <dbReference type="NCBI Taxonomy" id="2856"/>
    <lineage>
        <taxon>Eukaryota</taxon>
        <taxon>Sar</taxon>
        <taxon>Stramenopiles</taxon>
        <taxon>Ochrophyta</taxon>
        <taxon>Bacillariophyta</taxon>
        <taxon>Bacillariophyceae</taxon>
        <taxon>Bacillariophycidae</taxon>
        <taxon>Bacillariales</taxon>
        <taxon>Bacillariaceae</taxon>
        <taxon>Cylindrotheca</taxon>
    </lineage>
</organism>
<dbReference type="AlphaFoldDB" id="A0AAD2CQC2"/>
<dbReference type="Proteomes" id="UP001295423">
    <property type="component" value="Unassembled WGS sequence"/>
</dbReference>
<dbReference type="GO" id="GO:0006294">
    <property type="term" value="P:nucleotide-excision repair, preincision complex assembly"/>
    <property type="evidence" value="ECO:0007669"/>
    <property type="project" value="TreeGrafter"/>
</dbReference>
<dbReference type="InterPro" id="IPR009400">
    <property type="entry name" value="TFIIH_TTDA/Tfb5"/>
</dbReference>
<keyword evidence="7 8" id="KW-0539">Nucleus</keyword>
<keyword evidence="6 8" id="KW-0234">DNA repair</keyword>
<proteinExistence type="inferred from homology"/>
<keyword evidence="5 8" id="KW-0804">Transcription</keyword>
<feature type="region of interest" description="Disordered" evidence="9">
    <location>
        <begin position="1"/>
        <end position="28"/>
    </location>
</feature>
<comment type="function">
    <text evidence="8">In NER, TFIIH acts by opening DNA around the lesion to allow the excision of the damaged oligonucleotide and its replacement by a new DNA fragment. In transcription, TFIIH has an essential role in transcription initiation. When the pre-initiation complex (PIC) has been established, TFIIH is required for promoter opening and promoter escape.</text>
</comment>
<evidence type="ECO:0000256" key="4">
    <source>
        <dbReference type="ARBA" id="ARBA00023015"/>
    </source>
</evidence>
<evidence type="ECO:0000256" key="6">
    <source>
        <dbReference type="ARBA" id="ARBA00023204"/>
    </source>
</evidence>
<evidence type="ECO:0000313" key="10">
    <source>
        <dbReference type="EMBL" id="CAJ1940487.1"/>
    </source>
</evidence>
<evidence type="ECO:0000313" key="11">
    <source>
        <dbReference type="Proteomes" id="UP001295423"/>
    </source>
</evidence>
<keyword evidence="3 8" id="KW-0227">DNA damage</keyword>
<accession>A0AAD2CQC2</accession>
<comment type="similarity">
    <text evidence="2 8">Belongs to the TFB5 family.</text>
</comment>
<dbReference type="InterPro" id="IPR035935">
    <property type="entry name" value="TFB5-like_sf"/>
</dbReference>
<evidence type="ECO:0000256" key="2">
    <source>
        <dbReference type="ARBA" id="ARBA00007470"/>
    </source>
</evidence>
<dbReference type="PANTHER" id="PTHR28580">
    <property type="entry name" value="GENERAL TRANSCRIPTION FACTOR IIH SUBUNIT 5"/>
    <property type="match status" value="1"/>
</dbReference>
<dbReference type="Gene3D" id="3.30.70.1220">
    <property type="entry name" value="TFB5-like"/>
    <property type="match status" value="1"/>
</dbReference>
<feature type="compositionally biased region" description="Low complexity" evidence="9">
    <location>
        <begin position="10"/>
        <end position="24"/>
    </location>
</feature>
<dbReference type="EMBL" id="CAKOGP040000891">
    <property type="protein sequence ID" value="CAJ1940487.1"/>
    <property type="molecule type" value="Genomic_DNA"/>
</dbReference>
<dbReference type="GO" id="GO:0005675">
    <property type="term" value="C:transcription factor TFIIH holo complex"/>
    <property type="evidence" value="ECO:0007669"/>
    <property type="project" value="TreeGrafter"/>
</dbReference>
<dbReference type="GO" id="GO:0000439">
    <property type="term" value="C:transcription factor TFIIH core complex"/>
    <property type="evidence" value="ECO:0007669"/>
    <property type="project" value="UniProtKB-UniRule"/>
</dbReference>
<comment type="subunit">
    <text evidence="8">Component of the 7-subunit TFIIH core complex.</text>
</comment>
<name>A0AAD2CQC2_9STRA</name>
<evidence type="ECO:0000256" key="9">
    <source>
        <dbReference type="SAM" id="MobiDB-lite"/>
    </source>
</evidence>
<dbReference type="PANTHER" id="PTHR28580:SF1">
    <property type="entry name" value="GENERAL TRANSCRIPTION FACTOR IIH SUBUNIT 5"/>
    <property type="match status" value="1"/>
</dbReference>
<evidence type="ECO:0000256" key="7">
    <source>
        <dbReference type="ARBA" id="ARBA00023242"/>
    </source>
</evidence>
<dbReference type="GO" id="GO:0006367">
    <property type="term" value="P:transcription initiation at RNA polymerase II promoter"/>
    <property type="evidence" value="ECO:0007669"/>
    <property type="project" value="UniProtKB-UniRule"/>
</dbReference>
<evidence type="ECO:0000256" key="1">
    <source>
        <dbReference type="ARBA" id="ARBA00004123"/>
    </source>
</evidence>
<comment type="subcellular location">
    <subcellularLocation>
        <location evidence="1 8">Nucleus</location>
    </subcellularLocation>
</comment>
<evidence type="ECO:0000256" key="3">
    <source>
        <dbReference type="ARBA" id="ARBA00022763"/>
    </source>
</evidence>
<comment type="caution">
    <text evidence="10">The sequence shown here is derived from an EMBL/GenBank/DDBJ whole genome shotgun (WGS) entry which is preliminary data.</text>
</comment>
<keyword evidence="4 8" id="KW-0805">Transcription regulation</keyword>
<dbReference type="SMART" id="SM01395">
    <property type="entry name" value="Tbf5"/>
    <property type="match status" value="1"/>
</dbReference>
<protein>
    <recommendedName>
        <fullName evidence="8">General transcription and DNA repair factor IIH subunit TFB5</fullName>
    </recommendedName>
</protein>
<evidence type="ECO:0000256" key="5">
    <source>
        <dbReference type="ARBA" id="ARBA00023163"/>
    </source>
</evidence>
<evidence type="ECO:0000256" key="8">
    <source>
        <dbReference type="RuleBase" id="RU368032"/>
    </source>
</evidence>
<gene>
    <name evidence="10" type="ORF">CYCCA115_LOCUS7066</name>
</gene>